<comment type="function">
    <text evidence="1">Putative transcription factor.</text>
</comment>
<evidence type="ECO:0000256" key="4">
    <source>
        <dbReference type="ARBA" id="ARBA00023125"/>
    </source>
</evidence>
<gene>
    <name evidence="9" type="ORF">CTI12_AA225140</name>
</gene>
<dbReference type="InterPro" id="IPR003035">
    <property type="entry name" value="RWP-RK_dom"/>
</dbReference>
<keyword evidence="6" id="KW-0539">Nucleus</keyword>
<evidence type="ECO:0000256" key="1">
    <source>
        <dbReference type="ARBA" id="ARBA00004049"/>
    </source>
</evidence>
<proteinExistence type="predicted"/>
<dbReference type="PROSITE" id="PS51519">
    <property type="entry name" value="RWP_RK"/>
    <property type="match status" value="2"/>
</dbReference>
<comment type="caution">
    <text evidence="9">The sequence shown here is derived from an EMBL/GenBank/DDBJ whole genome shotgun (WGS) entry which is preliminary data.</text>
</comment>
<accession>A0A2U1NVI5</accession>
<organism evidence="9 10">
    <name type="scientific">Artemisia annua</name>
    <name type="common">Sweet wormwood</name>
    <dbReference type="NCBI Taxonomy" id="35608"/>
    <lineage>
        <taxon>Eukaryota</taxon>
        <taxon>Viridiplantae</taxon>
        <taxon>Streptophyta</taxon>
        <taxon>Embryophyta</taxon>
        <taxon>Tracheophyta</taxon>
        <taxon>Spermatophyta</taxon>
        <taxon>Magnoliopsida</taxon>
        <taxon>eudicotyledons</taxon>
        <taxon>Gunneridae</taxon>
        <taxon>Pentapetalae</taxon>
        <taxon>asterids</taxon>
        <taxon>campanulids</taxon>
        <taxon>Asterales</taxon>
        <taxon>Asteraceae</taxon>
        <taxon>Asteroideae</taxon>
        <taxon>Anthemideae</taxon>
        <taxon>Artemisiinae</taxon>
        <taxon>Artemisia</taxon>
    </lineage>
</organism>
<keyword evidence="4" id="KW-0238">DNA-binding</keyword>
<feature type="compositionally biased region" description="Polar residues" evidence="7">
    <location>
        <begin position="343"/>
        <end position="357"/>
    </location>
</feature>
<evidence type="ECO:0000256" key="3">
    <source>
        <dbReference type="ARBA" id="ARBA00023054"/>
    </source>
</evidence>
<dbReference type="Proteomes" id="UP000245207">
    <property type="component" value="Unassembled WGS sequence"/>
</dbReference>
<keyword evidence="10" id="KW-1185">Reference proteome</keyword>
<sequence length="357" mass="41486">MEFSKTVIAQYFHLPIAEASKELNVGLTILKQFCRDMGFQRWPYRATVDDNTKVIITRLKEERRRVQENPDYNLSPSTKQLRQRNFKARHNRIKNMNFGSTTTIESNFTELSTTMIAHYFHLPIAEASKQLNVGLTVLKQFCRDNAFKRWPYRKLRSLDLLITTLHEENGGAPVDDHTNVTITRLKEERRRVQENPNYKLSPTTKKLRRRNFKARYKRSKNMNFAPTTTIEAAPLQVIYPSNISDSKEMDGDYDVPNSFMKQTGIPSLSNILHNSITIHSHTNIRSDGKIESYCGLEITELTMHESEFVQKQQQFEERIGKILKKRALSVSNMPKKTAKRSKGSTSNYQWPKSNIIP</sequence>
<dbReference type="AlphaFoldDB" id="A0A2U1NVI5"/>
<dbReference type="InterPro" id="IPR044607">
    <property type="entry name" value="RKD-like"/>
</dbReference>
<evidence type="ECO:0000256" key="5">
    <source>
        <dbReference type="ARBA" id="ARBA00023163"/>
    </source>
</evidence>
<protein>
    <recommendedName>
        <fullName evidence="8">RWP-RK domain-containing protein</fullName>
    </recommendedName>
</protein>
<keyword evidence="2" id="KW-0805">Transcription regulation</keyword>
<dbReference type="EMBL" id="PKPP01002121">
    <property type="protein sequence ID" value="PWA77480.1"/>
    <property type="molecule type" value="Genomic_DNA"/>
</dbReference>
<reference evidence="9 10" key="1">
    <citation type="journal article" date="2018" name="Mol. Plant">
        <title>The genome of Artemisia annua provides insight into the evolution of Asteraceae family and artemisinin biosynthesis.</title>
        <authorList>
            <person name="Shen Q."/>
            <person name="Zhang L."/>
            <person name="Liao Z."/>
            <person name="Wang S."/>
            <person name="Yan T."/>
            <person name="Shi P."/>
            <person name="Liu M."/>
            <person name="Fu X."/>
            <person name="Pan Q."/>
            <person name="Wang Y."/>
            <person name="Lv Z."/>
            <person name="Lu X."/>
            <person name="Zhang F."/>
            <person name="Jiang W."/>
            <person name="Ma Y."/>
            <person name="Chen M."/>
            <person name="Hao X."/>
            <person name="Li L."/>
            <person name="Tang Y."/>
            <person name="Lv G."/>
            <person name="Zhou Y."/>
            <person name="Sun X."/>
            <person name="Brodelius P.E."/>
            <person name="Rose J.K.C."/>
            <person name="Tang K."/>
        </authorList>
    </citation>
    <scope>NUCLEOTIDE SEQUENCE [LARGE SCALE GENOMIC DNA]</scope>
    <source>
        <strain evidence="10">cv. Huhao1</strain>
        <tissue evidence="9">Leaf</tissue>
    </source>
</reference>
<keyword evidence="5" id="KW-0804">Transcription</keyword>
<dbReference type="PANTHER" id="PTHR46373">
    <property type="entry name" value="PROTEIN RKD4"/>
    <property type="match status" value="1"/>
</dbReference>
<evidence type="ECO:0000256" key="2">
    <source>
        <dbReference type="ARBA" id="ARBA00023015"/>
    </source>
</evidence>
<evidence type="ECO:0000256" key="6">
    <source>
        <dbReference type="ARBA" id="ARBA00023242"/>
    </source>
</evidence>
<feature type="domain" description="RWP-RK" evidence="8">
    <location>
        <begin position="94"/>
        <end position="178"/>
    </location>
</feature>
<dbReference type="GO" id="GO:0003677">
    <property type="term" value="F:DNA binding"/>
    <property type="evidence" value="ECO:0007669"/>
    <property type="project" value="UniProtKB-KW"/>
</dbReference>
<dbReference type="OrthoDB" id="6270329at2759"/>
<dbReference type="GO" id="GO:0003700">
    <property type="term" value="F:DNA-binding transcription factor activity"/>
    <property type="evidence" value="ECO:0007669"/>
    <property type="project" value="InterPro"/>
</dbReference>
<evidence type="ECO:0000259" key="8">
    <source>
        <dbReference type="PROSITE" id="PS51519"/>
    </source>
</evidence>
<name>A0A2U1NVI5_ARTAN</name>
<evidence type="ECO:0000313" key="10">
    <source>
        <dbReference type="Proteomes" id="UP000245207"/>
    </source>
</evidence>
<feature type="domain" description="RWP-RK" evidence="8">
    <location>
        <begin position="1"/>
        <end position="70"/>
    </location>
</feature>
<evidence type="ECO:0000256" key="7">
    <source>
        <dbReference type="SAM" id="MobiDB-lite"/>
    </source>
</evidence>
<keyword evidence="3" id="KW-0175">Coiled coil</keyword>
<dbReference type="Pfam" id="PF02042">
    <property type="entry name" value="RWP-RK"/>
    <property type="match status" value="2"/>
</dbReference>
<evidence type="ECO:0000313" key="9">
    <source>
        <dbReference type="EMBL" id="PWA77480.1"/>
    </source>
</evidence>
<feature type="region of interest" description="Disordered" evidence="7">
    <location>
        <begin position="332"/>
        <end position="357"/>
    </location>
</feature>
<dbReference type="PANTHER" id="PTHR46373:SF2">
    <property type="entry name" value="RWP-RK DOMAIN-CONTAINING PROTEIN"/>
    <property type="match status" value="1"/>
</dbReference>